<dbReference type="RefSeq" id="WP_074961210.1">
    <property type="nucleotide sequence ID" value="NZ_FOKQ01000013.1"/>
</dbReference>
<protein>
    <submittedName>
        <fullName evidence="1">Uncharacterized protein</fullName>
    </submittedName>
</protein>
<proteinExistence type="predicted"/>
<dbReference type="AlphaFoldDB" id="A0A1I1JFH4"/>
<name>A0A1I1JFH4_RUMAL</name>
<dbReference type="Proteomes" id="UP000182192">
    <property type="component" value="Unassembled WGS sequence"/>
</dbReference>
<dbReference type="InterPro" id="IPR056298">
    <property type="entry name" value="AlkZ-rel"/>
</dbReference>
<evidence type="ECO:0000313" key="2">
    <source>
        <dbReference type="Proteomes" id="UP000182192"/>
    </source>
</evidence>
<dbReference type="Pfam" id="PF24741">
    <property type="entry name" value="AlkZ-rel"/>
    <property type="match status" value="1"/>
</dbReference>
<dbReference type="OrthoDB" id="1067148at2"/>
<organism evidence="1 2">
    <name type="scientific">Ruminococcus albus</name>
    <dbReference type="NCBI Taxonomy" id="1264"/>
    <lineage>
        <taxon>Bacteria</taxon>
        <taxon>Bacillati</taxon>
        <taxon>Bacillota</taxon>
        <taxon>Clostridia</taxon>
        <taxon>Eubacteriales</taxon>
        <taxon>Oscillospiraceae</taxon>
        <taxon>Ruminococcus</taxon>
    </lineage>
</organism>
<reference evidence="1 2" key="1">
    <citation type="submission" date="2016-10" db="EMBL/GenBank/DDBJ databases">
        <authorList>
            <person name="de Groot N.N."/>
        </authorList>
    </citation>
    <scope>NUCLEOTIDE SEQUENCE [LARGE SCALE GENOMIC DNA]</scope>
    <source>
        <strain evidence="1 2">AR67</strain>
    </source>
</reference>
<evidence type="ECO:0000313" key="1">
    <source>
        <dbReference type="EMBL" id="SFC46911.1"/>
    </source>
</evidence>
<dbReference type="EMBL" id="FOKQ01000013">
    <property type="protein sequence ID" value="SFC46911.1"/>
    <property type="molecule type" value="Genomic_DNA"/>
</dbReference>
<gene>
    <name evidence="1" type="ORF">SAMN02910406_01775</name>
</gene>
<sequence length="252" mass="28871">METINGEWIMKGCAENDPQRLKTVDDLLSLVSSIGFLPLFESGITGFSVEERTTAASWWTGNADTDPWEWRIILSAHPEIAYGKFFDKRAGFIHKDFFPVFANYRRNGYDFEAMFDDELASYRAKKVMDAFKLNDESVGKEIMSNELKDIAGFGKNGTEKNFSGILTELQMQTYLIMSDFSQKKNKKGETYGWHIAVMGTPETKWGYDFTTSAYHEKPGESWEKIVSQVKCFFRDADEKQIKKLLAIKYPGT</sequence>
<accession>A0A1I1JFH4</accession>